<dbReference type="EMBL" id="SLWR01000023">
    <property type="protein sequence ID" value="TCO37630.1"/>
    <property type="molecule type" value="Genomic_DNA"/>
</dbReference>
<keyword evidence="2" id="KW-1185">Reference proteome</keyword>
<proteinExistence type="predicted"/>
<gene>
    <name evidence="1" type="ORF">EV646_12317</name>
</gene>
<evidence type="ECO:0000313" key="2">
    <source>
        <dbReference type="Proteomes" id="UP000295573"/>
    </source>
</evidence>
<sequence>MSTGRTSDIEEHGRSAIGDRPPVALGYVRRYPWMKEIEFEILQRRLADVASQHGRTLGTVHIEKQRTEPRAFAALLTELKDLPSPAVIVPSKTHLGRWDLPDSKYAELRQATGAEVIVADGFP</sequence>
<accession>A0A4V2S1R8</accession>
<reference evidence="1 2" key="1">
    <citation type="journal article" date="2015" name="Stand. Genomic Sci.">
        <title>Genomic Encyclopedia of Bacterial and Archaeal Type Strains, Phase III: the genomes of soil and plant-associated and newly described type strains.</title>
        <authorList>
            <person name="Whitman W.B."/>
            <person name="Woyke T."/>
            <person name="Klenk H.P."/>
            <person name="Zhou Y."/>
            <person name="Lilburn T.G."/>
            <person name="Beck B.J."/>
            <person name="De Vos P."/>
            <person name="Vandamme P."/>
            <person name="Eisen J.A."/>
            <person name="Garrity G."/>
            <person name="Hugenholtz P."/>
            <person name="Kyrpides N.C."/>
        </authorList>
    </citation>
    <scope>NUCLEOTIDE SEQUENCE [LARGE SCALE GENOMIC DNA]</scope>
    <source>
        <strain evidence="1 2">VKM Ac-2541</strain>
    </source>
</reference>
<protein>
    <recommendedName>
        <fullName evidence="3">Resolvase-like protein</fullName>
    </recommendedName>
</protein>
<dbReference type="Proteomes" id="UP000295573">
    <property type="component" value="Unassembled WGS sequence"/>
</dbReference>
<organism evidence="1 2">
    <name type="scientific">Kribbella antiqua</name>
    <dbReference type="NCBI Taxonomy" id="2512217"/>
    <lineage>
        <taxon>Bacteria</taxon>
        <taxon>Bacillati</taxon>
        <taxon>Actinomycetota</taxon>
        <taxon>Actinomycetes</taxon>
        <taxon>Propionibacteriales</taxon>
        <taxon>Kribbellaceae</taxon>
        <taxon>Kribbella</taxon>
    </lineage>
</organism>
<evidence type="ECO:0008006" key="3">
    <source>
        <dbReference type="Google" id="ProtNLM"/>
    </source>
</evidence>
<evidence type="ECO:0000313" key="1">
    <source>
        <dbReference type="EMBL" id="TCO37630.1"/>
    </source>
</evidence>
<name>A0A4V2S1R8_9ACTN</name>
<dbReference type="AlphaFoldDB" id="A0A4V2S1R8"/>
<comment type="caution">
    <text evidence="1">The sequence shown here is derived from an EMBL/GenBank/DDBJ whole genome shotgun (WGS) entry which is preliminary data.</text>
</comment>